<gene>
    <name evidence="2" type="ORF">Ga0123462_0654</name>
</gene>
<dbReference type="GO" id="GO:0005829">
    <property type="term" value="C:cytosol"/>
    <property type="evidence" value="ECO:0007669"/>
    <property type="project" value="TreeGrafter"/>
</dbReference>
<evidence type="ECO:0000313" key="2">
    <source>
        <dbReference type="EMBL" id="ATX81524.1"/>
    </source>
</evidence>
<keyword evidence="3" id="KW-1185">Reference proteome</keyword>
<sequence length="233" mass="25960">MHFLVIRHLDIEPSALIGETIMAAGHLLSAINLNRGETLPDASHFDGVVIMGGPQSANDEIDYIKAELAWVKDALAAEMPMLGICLGAQIMAKAAGAEVYRSPVRELGWYPVYRTLDTAADPLFGDMPDGLTIFHWHGETFSISDRMCLLATHPDVPAQAFRLAPNQYGLQFHIEVHEQIIDSWIDFGASERECLGTDGTEKLHANTSRYLKPMQRFCIQMVTNWLDEILSQH</sequence>
<keyword evidence="2" id="KW-0808">Transferase</keyword>
<dbReference type="PANTHER" id="PTHR42695:SF5">
    <property type="entry name" value="GLUTAMINE AMIDOTRANSFERASE YLR126C-RELATED"/>
    <property type="match status" value="1"/>
</dbReference>
<dbReference type="CDD" id="cd01741">
    <property type="entry name" value="GATase1_1"/>
    <property type="match status" value="1"/>
</dbReference>
<keyword evidence="2" id="KW-0315">Glutamine amidotransferase</keyword>
<evidence type="ECO:0000313" key="3">
    <source>
        <dbReference type="Proteomes" id="UP000231637"/>
    </source>
</evidence>
<dbReference type="InterPro" id="IPR029062">
    <property type="entry name" value="Class_I_gatase-like"/>
</dbReference>
<organism evidence="2 3">
    <name type="scientific">Mariprofundus ferrinatatus</name>
    <dbReference type="NCBI Taxonomy" id="1921087"/>
    <lineage>
        <taxon>Bacteria</taxon>
        <taxon>Pseudomonadati</taxon>
        <taxon>Pseudomonadota</taxon>
        <taxon>Candidatius Mariprofundia</taxon>
        <taxon>Mariprofundales</taxon>
        <taxon>Mariprofundaceae</taxon>
        <taxon>Mariprofundus</taxon>
    </lineage>
</organism>
<feature type="domain" description="Glutamine amidotransferase" evidence="1">
    <location>
        <begin position="41"/>
        <end position="178"/>
    </location>
</feature>
<reference evidence="2 3" key="1">
    <citation type="submission" date="2016-12" db="EMBL/GenBank/DDBJ databases">
        <title>Isolation and genomic insights into novel planktonic Zetaproteobacteria from stratified waters of the Chesapeake Bay.</title>
        <authorList>
            <person name="McAllister S.M."/>
            <person name="Kato S."/>
            <person name="Chan C.S."/>
            <person name="Chiu B.K."/>
            <person name="Field E.K."/>
        </authorList>
    </citation>
    <scope>NUCLEOTIDE SEQUENCE [LARGE SCALE GENOMIC DNA]</scope>
    <source>
        <strain evidence="2 3">CP-8</strain>
    </source>
</reference>
<dbReference type="Proteomes" id="UP000231637">
    <property type="component" value="Chromosome"/>
</dbReference>
<evidence type="ECO:0000259" key="1">
    <source>
        <dbReference type="Pfam" id="PF00117"/>
    </source>
</evidence>
<dbReference type="SUPFAM" id="SSF52317">
    <property type="entry name" value="Class I glutamine amidotransferase-like"/>
    <property type="match status" value="1"/>
</dbReference>
<accession>A0A2K8L9B9</accession>
<dbReference type="KEGG" id="mfn:Ga0123462_0654"/>
<dbReference type="EMBL" id="CP018800">
    <property type="protein sequence ID" value="ATX81524.1"/>
    <property type="molecule type" value="Genomic_DNA"/>
</dbReference>
<dbReference type="Pfam" id="PF00117">
    <property type="entry name" value="GATase"/>
    <property type="match status" value="1"/>
</dbReference>
<dbReference type="Gene3D" id="3.40.50.880">
    <property type="match status" value="1"/>
</dbReference>
<dbReference type="RefSeq" id="WP_100264974.1">
    <property type="nucleotide sequence ID" value="NZ_CP018800.1"/>
</dbReference>
<dbReference type="PANTHER" id="PTHR42695">
    <property type="entry name" value="GLUTAMINE AMIDOTRANSFERASE YLR126C-RELATED"/>
    <property type="match status" value="1"/>
</dbReference>
<dbReference type="InterPro" id="IPR017926">
    <property type="entry name" value="GATASE"/>
</dbReference>
<dbReference type="PROSITE" id="PS51273">
    <property type="entry name" value="GATASE_TYPE_1"/>
    <property type="match status" value="1"/>
</dbReference>
<dbReference type="PRINTS" id="PR00099">
    <property type="entry name" value="CPSGATASE"/>
</dbReference>
<name>A0A2K8L9B9_9PROT</name>
<dbReference type="InterPro" id="IPR044992">
    <property type="entry name" value="ChyE-like"/>
</dbReference>
<dbReference type="AlphaFoldDB" id="A0A2K8L9B9"/>
<dbReference type="GO" id="GO:0016740">
    <property type="term" value="F:transferase activity"/>
    <property type="evidence" value="ECO:0007669"/>
    <property type="project" value="UniProtKB-KW"/>
</dbReference>
<proteinExistence type="predicted"/>
<protein>
    <submittedName>
        <fullName evidence="2">GMP synthase-Glutamine amidotransferase</fullName>
    </submittedName>
</protein>
<dbReference type="OrthoDB" id="9813383at2"/>